<accession>I4C360</accession>
<dbReference type="OrthoDB" id="3404294at2"/>
<protein>
    <submittedName>
        <fullName evidence="1">Putative RNA-binding protein containing a PIN domain</fullName>
    </submittedName>
</protein>
<dbReference type="STRING" id="706587.Desti_1288"/>
<gene>
    <name evidence="1" type="ordered locus">Desti_1288</name>
</gene>
<dbReference type="Proteomes" id="UP000006055">
    <property type="component" value="Chromosome"/>
</dbReference>
<dbReference type="AlphaFoldDB" id="I4C360"/>
<dbReference type="InterPro" id="IPR010298">
    <property type="entry name" value="YacP-like"/>
</dbReference>
<dbReference type="KEGG" id="dti:Desti_1288"/>
<dbReference type="EMBL" id="CP003360">
    <property type="protein sequence ID" value="AFM24001.1"/>
    <property type="molecule type" value="Genomic_DNA"/>
</dbReference>
<reference evidence="2" key="1">
    <citation type="submission" date="2012-06" db="EMBL/GenBank/DDBJ databases">
        <title>Complete sequence of chromosome of Desulfomonile tiedjei DSM 6799.</title>
        <authorList>
            <person name="Lucas S."/>
            <person name="Copeland A."/>
            <person name="Lapidus A."/>
            <person name="Glavina del Rio T."/>
            <person name="Dalin E."/>
            <person name="Tice H."/>
            <person name="Bruce D."/>
            <person name="Goodwin L."/>
            <person name="Pitluck S."/>
            <person name="Peters L."/>
            <person name="Ovchinnikova G."/>
            <person name="Zeytun A."/>
            <person name="Lu M."/>
            <person name="Kyrpides N."/>
            <person name="Mavromatis K."/>
            <person name="Ivanova N."/>
            <person name="Brettin T."/>
            <person name="Detter J.C."/>
            <person name="Han C."/>
            <person name="Larimer F."/>
            <person name="Land M."/>
            <person name="Hauser L."/>
            <person name="Markowitz V."/>
            <person name="Cheng J.-F."/>
            <person name="Hugenholtz P."/>
            <person name="Woyke T."/>
            <person name="Wu D."/>
            <person name="Spring S."/>
            <person name="Schroeder M."/>
            <person name="Brambilla E."/>
            <person name="Klenk H.-P."/>
            <person name="Eisen J.A."/>
        </authorList>
    </citation>
    <scope>NUCLEOTIDE SEQUENCE [LARGE SCALE GENOMIC DNA]</scope>
    <source>
        <strain evidence="2">ATCC 49306 / DSM 6799 / DCB-1</strain>
    </source>
</reference>
<evidence type="ECO:0000313" key="2">
    <source>
        <dbReference type="Proteomes" id="UP000006055"/>
    </source>
</evidence>
<dbReference type="PANTHER" id="PTHR34547:SF1">
    <property type="entry name" value="YACP-LIKE NYN DOMAIN PROTEIN"/>
    <property type="match status" value="1"/>
</dbReference>
<name>I4C360_DESTA</name>
<evidence type="ECO:0000313" key="1">
    <source>
        <dbReference type="EMBL" id="AFM24001.1"/>
    </source>
</evidence>
<dbReference type="RefSeq" id="WP_014809152.1">
    <property type="nucleotide sequence ID" value="NC_018025.1"/>
</dbReference>
<organism evidence="1 2">
    <name type="scientific">Desulfomonile tiedjei (strain ATCC 49306 / DSM 6799 / DCB-1)</name>
    <dbReference type="NCBI Taxonomy" id="706587"/>
    <lineage>
        <taxon>Bacteria</taxon>
        <taxon>Pseudomonadati</taxon>
        <taxon>Thermodesulfobacteriota</taxon>
        <taxon>Desulfomonilia</taxon>
        <taxon>Desulfomonilales</taxon>
        <taxon>Desulfomonilaceae</taxon>
        <taxon>Desulfomonile</taxon>
    </lineage>
</organism>
<dbReference type="eggNOG" id="COG3688">
    <property type="taxonomic scope" value="Bacteria"/>
</dbReference>
<dbReference type="HOGENOM" id="CLU_1683751_0_0_7"/>
<dbReference type="PANTHER" id="PTHR34547">
    <property type="entry name" value="YACP-LIKE NYN DOMAIN PROTEIN"/>
    <property type="match status" value="1"/>
</dbReference>
<proteinExistence type="predicted"/>
<keyword evidence="2" id="KW-1185">Reference proteome</keyword>
<dbReference type="Pfam" id="PF05991">
    <property type="entry name" value="NYN_YacP"/>
    <property type="match status" value="1"/>
</dbReference>
<sequence>MSYLIDGNNVMDQAGTLDQDLSFARKRLINELVRFVAAKRVKIRVVFDGIPEEDFPEGRSYKSVKILYARPGSDADSRIKDIIRKSSYKRDMTLVSSDKELGVFARRQGTRVISAGQFRSMLRETSEQPDTVGDTCCPEPVNVDEWLDFFEKTKKP</sequence>